<feature type="transmembrane region" description="Helical" evidence="9">
    <location>
        <begin position="135"/>
        <end position="152"/>
    </location>
</feature>
<organism evidence="11 12">
    <name type="scientific">Cronartium quercuum f. sp. fusiforme G11</name>
    <dbReference type="NCBI Taxonomy" id="708437"/>
    <lineage>
        <taxon>Eukaryota</taxon>
        <taxon>Fungi</taxon>
        <taxon>Dikarya</taxon>
        <taxon>Basidiomycota</taxon>
        <taxon>Pucciniomycotina</taxon>
        <taxon>Pucciniomycetes</taxon>
        <taxon>Pucciniales</taxon>
        <taxon>Coleosporiaceae</taxon>
        <taxon>Cronartium</taxon>
    </lineage>
</organism>
<dbReference type="InterPro" id="IPR003663">
    <property type="entry name" value="Sugar/inositol_transpt"/>
</dbReference>
<gene>
    <name evidence="11" type="ORF">CROQUDRAFT_37395</name>
</gene>
<dbReference type="PROSITE" id="PS50850">
    <property type="entry name" value="MFS"/>
    <property type="match status" value="1"/>
</dbReference>
<dbReference type="InterPro" id="IPR005829">
    <property type="entry name" value="Sugar_transporter_CS"/>
</dbReference>
<feature type="transmembrane region" description="Helical" evidence="9">
    <location>
        <begin position="194"/>
        <end position="213"/>
    </location>
</feature>
<evidence type="ECO:0000259" key="10">
    <source>
        <dbReference type="PROSITE" id="PS50850"/>
    </source>
</evidence>
<dbReference type="InterPro" id="IPR050360">
    <property type="entry name" value="MFS_Sugar_Transporters"/>
</dbReference>
<feature type="transmembrane region" description="Helical" evidence="9">
    <location>
        <begin position="228"/>
        <end position="247"/>
    </location>
</feature>
<keyword evidence="5 9" id="KW-1133">Transmembrane helix</keyword>
<feature type="transmembrane region" description="Helical" evidence="9">
    <location>
        <begin position="107"/>
        <end position="128"/>
    </location>
</feature>
<dbReference type="AlphaFoldDB" id="A0A9P6NSC2"/>
<dbReference type="Pfam" id="PF00083">
    <property type="entry name" value="Sugar_tr"/>
    <property type="match status" value="1"/>
</dbReference>
<dbReference type="NCBIfam" id="TIGR00879">
    <property type="entry name" value="SP"/>
    <property type="match status" value="1"/>
</dbReference>
<proteinExistence type="inferred from homology"/>
<dbReference type="Gene3D" id="1.20.1250.20">
    <property type="entry name" value="MFS general substrate transporter like domains"/>
    <property type="match status" value="1"/>
</dbReference>
<keyword evidence="12" id="KW-1185">Reference proteome</keyword>
<dbReference type="GO" id="GO:0016020">
    <property type="term" value="C:membrane"/>
    <property type="evidence" value="ECO:0007669"/>
    <property type="project" value="UniProtKB-SubCell"/>
</dbReference>
<keyword evidence="4 9" id="KW-0812">Transmembrane</keyword>
<dbReference type="OrthoDB" id="2544694at2759"/>
<keyword evidence="3 8" id="KW-0813">Transport</keyword>
<comment type="similarity">
    <text evidence="2 8">Belongs to the major facilitator superfamily. Sugar transporter (TC 2.A.1.1) family.</text>
</comment>
<feature type="transmembrane region" description="Helical" evidence="9">
    <location>
        <begin position="321"/>
        <end position="343"/>
    </location>
</feature>
<dbReference type="GO" id="GO:0005351">
    <property type="term" value="F:carbohydrate:proton symporter activity"/>
    <property type="evidence" value="ECO:0007669"/>
    <property type="project" value="TreeGrafter"/>
</dbReference>
<dbReference type="Proteomes" id="UP000886653">
    <property type="component" value="Unassembled WGS sequence"/>
</dbReference>
<comment type="subcellular location">
    <subcellularLocation>
        <location evidence="1">Membrane</location>
        <topology evidence="1">Multi-pass membrane protein</topology>
    </subcellularLocation>
</comment>
<evidence type="ECO:0000256" key="8">
    <source>
        <dbReference type="RuleBase" id="RU003346"/>
    </source>
</evidence>
<name>A0A9P6NSC2_9BASI</name>
<comment type="catalytic activity">
    <reaction evidence="7">
        <text>myo-inositol(out) + H(+)(out) = myo-inositol(in) + H(+)(in)</text>
        <dbReference type="Rhea" id="RHEA:60364"/>
        <dbReference type="ChEBI" id="CHEBI:15378"/>
        <dbReference type="ChEBI" id="CHEBI:17268"/>
    </reaction>
</comment>
<dbReference type="PROSITE" id="PS00216">
    <property type="entry name" value="SUGAR_TRANSPORT_1"/>
    <property type="match status" value="1"/>
</dbReference>
<dbReference type="InterPro" id="IPR036259">
    <property type="entry name" value="MFS_trans_sf"/>
</dbReference>
<feature type="transmembrane region" description="Helical" evidence="9">
    <location>
        <begin position="56"/>
        <end position="74"/>
    </location>
</feature>
<evidence type="ECO:0000256" key="1">
    <source>
        <dbReference type="ARBA" id="ARBA00004141"/>
    </source>
</evidence>
<dbReference type="PANTHER" id="PTHR48022:SF78">
    <property type="entry name" value="MONOSACCHARIDE TRANSPORTER, PUTATIVE (AFU_ORTHOLOGUE AFUA_2G02110)-RELATED"/>
    <property type="match status" value="1"/>
</dbReference>
<protein>
    <recommendedName>
        <fullName evidence="10">Major facilitator superfamily (MFS) profile domain-containing protein</fullName>
    </recommendedName>
</protein>
<dbReference type="FunFam" id="1.20.1250.20:FF:000090">
    <property type="entry name" value="MFS sugar transporter, putative"/>
    <property type="match status" value="1"/>
</dbReference>
<dbReference type="EMBL" id="MU167215">
    <property type="protein sequence ID" value="KAG0151094.1"/>
    <property type="molecule type" value="Genomic_DNA"/>
</dbReference>
<evidence type="ECO:0000256" key="4">
    <source>
        <dbReference type="ARBA" id="ARBA00022692"/>
    </source>
</evidence>
<feature type="transmembrane region" description="Helical" evidence="9">
    <location>
        <begin position="422"/>
        <end position="449"/>
    </location>
</feature>
<evidence type="ECO:0000313" key="12">
    <source>
        <dbReference type="Proteomes" id="UP000886653"/>
    </source>
</evidence>
<feature type="transmembrane region" description="Helical" evidence="9">
    <location>
        <begin position="388"/>
        <end position="410"/>
    </location>
</feature>
<evidence type="ECO:0000256" key="6">
    <source>
        <dbReference type="ARBA" id="ARBA00023136"/>
    </source>
</evidence>
<reference evidence="11" key="1">
    <citation type="submission" date="2013-11" db="EMBL/GenBank/DDBJ databases">
        <title>Genome sequence of the fusiform rust pathogen reveals effectors for host alternation and coevolution with pine.</title>
        <authorList>
            <consortium name="DOE Joint Genome Institute"/>
            <person name="Smith K."/>
            <person name="Pendleton A."/>
            <person name="Kubisiak T."/>
            <person name="Anderson C."/>
            <person name="Salamov A."/>
            <person name="Aerts A."/>
            <person name="Riley R."/>
            <person name="Clum A."/>
            <person name="Lindquist E."/>
            <person name="Ence D."/>
            <person name="Campbell M."/>
            <person name="Kronenberg Z."/>
            <person name="Feau N."/>
            <person name="Dhillon B."/>
            <person name="Hamelin R."/>
            <person name="Burleigh J."/>
            <person name="Smith J."/>
            <person name="Yandell M."/>
            <person name="Nelson C."/>
            <person name="Grigoriev I."/>
            <person name="Davis J."/>
        </authorList>
    </citation>
    <scope>NUCLEOTIDE SEQUENCE</scope>
    <source>
        <strain evidence="11">G11</strain>
    </source>
</reference>
<feature type="transmembrane region" description="Helical" evidence="9">
    <location>
        <begin position="489"/>
        <end position="510"/>
    </location>
</feature>
<dbReference type="SUPFAM" id="SSF103473">
    <property type="entry name" value="MFS general substrate transporter"/>
    <property type="match status" value="1"/>
</dbReference>
<evidence type="ECO:0000256" key="7">
    <source>
        <dbReference type="ARBA" id="ARBA00049119"/>
    </source>
</evidence>
<evidence type="ECO:0000256" key="2">
    <source>
        <dbReference type="ARBA" id="ARBA00010992"/>
    </source>
</evidence>
<sequence>MGQLTSRKIVKLETADYINPKPDGVPIKVDGSVWPYARYFPGGYDPRRQLPLKGKTLNIAINLVAGLAIMFYGFDQGVMSGVNNTEDYRRLMGVDSSPQTARDSARLGGIVAVYYAGTLVGALVAGSLGDRIGRLRTIVFGCIFAAIGAALQASSQSITWMCLARVLTGFGTGNLNAIVPVWTSEICHHSNRGAALGFEFFLNIFGLVTAYWVEFALRDGNQSLRWRFPLALQIAFIIALLILVPLFPESPRWLAQVGEIEKARHILTLTRSSGVEDSGVEVENELRCIMTVVASEKLIEPKPTYWGMLTKQDVQHIRRRTWLVIWLQILQELVGIGVVTVYAPEVFQLAGGSEYMASLLSGINNITYMFSVLVAVFSLDRMGRRTTLNWGATVMAISLFIAGISTRFAIDVKLDSEVRSRWGSVLTAFIFLYTATFGATWLTVPWLYPTEIMPLHVRAKGGAWSVVGWSIGNGVVTEIAPFLLNAVGYWTFILFGGLCVFTIPNIYFLYPETAGRTLESMDELFDTSGIVIKSSIAPNLTNRVPRKRQSTIELIKLDHNQCSITYPIKDS</sequence>
<keyword evidence="6 9" id="KW-0472">Membrane</keyword>
<feature type="domain" description="Major facilitator superfamily (MFS) profile" evidence="10">
    <location>
        <begin position="61"/>
        <end position="514"/>
    </location>
</feature>
<dbReference type="InterPro" id="IPR020846">
    <property type="entry name" value="MFS_dom"/>
</dbReference>
<feature type="transmembrane region" description="Helical" evidence="9">
    <location>
        <begin position="158"/>
        <end position="182"/>
    </location>
</feature>
<evidence type="ECO:0000313" key="11">
    <source>
        <dbReference type="EMBL" id="KAG0151094.1"/>
    </source>
</evidence>
<feature type="transmembrane region" description="Helical" evidence="9">
    <location>
        <begin position="355"/>
        <end position="376"/>
    </location>
</feature>
<dbReference type="PRINTS" id="PR00171">
    <property type="entry name" value="SUGRTRNSPORT"/>
</dbReference>
<dbReference type="PANTHER" id="PTHR48022">
    <property type="entry name" value="PLASTIDIC GLUCOSE TRANSPORTER 4"/>
    <property type="match status" value="1"/>
</dbReference>
<evidence type="ECO:0000256" key="3">
    <source>
        <dbReference type="ARBA" id="ARBA00022448"/>
    </source>
</evidence>
<evidence type="ECO:0000256" key="5">
    <source>
        <dbReference type="ARBA" id="ARBA00022989"/>
    </source>
</evidence>
<accession>A0A9P6NSC2</accession>
<comment type="caution">
    <text evidence="11">The sequence shown here is derived from an EMBL/GenBank/DDBJ whole genome shotgun (WGS) entry which is preliminary data.</text>
</comment>
<feature type="transmembrane region" description="Helical" evidence="9">
    <location>
        <begin position="461"/>
        <end position="483"/>
    </location>
</feature>
<dbReference type="InterPro" id="IPR005828">
    <property type="entry name" value="MFS_sugar_transport-like"/>
</dbReference>
<evidence type="ECO:0000256" key="9">
    <source>
        <dbReference type="SAM" id="Phobius"/>
    </source>
</evidence>